<sequence length="187" mass="21320">MVMTAKSPLKEMDVIGLDQVGQRFLQSDTSAASDPAATQQLAEQISQFEQGAAASTLRSPLEKKLHHKAIRFNDFWLSKIKFTLAKDQATLEYHLKDMPHIIEKIPTGFAGEWKYSTYQYPVNNEAVKSAPNSQYAARMQWQDKTTLLIESFPPEEYERYSLKLKFKGKKIYVEDSPWGNVAEGILE</sequence>
<name>A0AAU7F4Y8_9NEIS</name>
<reference evidence="1" key="1">
    <citation type="submission" date="2024-05" db="EMBL/GenBank/DDBJ databases">
        <authorList>
            <person name="Yang L."/>
            <person name="Pan L."/>
        </authorList>
    </citation>
    <scope>NUCLEOTIDE SEQUENCE</scope>
    <source>
        <strain evidence="1">FCG-7</strain>
    </source>
</reference>
<proteinExistence type="predicted"/>
<gene>
    <name evidence="1" type="ORF">ABHF33_08970</name>
</gene>
<protein>
    <submittedName>
        <fullName evidence="1">Uncharacterized protein</fullName>
    </submittedName>
</protein>
<organism evidence="1">
    <name type="scientific">Chitinibacter mangrovi</name>
    <dbReference type="NCBI Taxonomy" id="3153927"/>
    <lineage>
        <taxon>Bacteria</taxon>
        <taxon>Pseudomonadati</taxon>
        <taxon>Pseudomonadota</taxon>
        <taxon>Betaproteobacteria</taxon>
        <taxon>Neisseriales</taxon>
        <taxon>Chitinibacteraceae</taxon>
        <taxon>Chitinibacter</taxon>
    </lineage>
</organism>
<dbReference type="EMBL" id="CP157355">
    <property type="protein sequence ID" value="XBL99210.1"/>
    <property type="molecule type" value="Genomic_DNA"/>
</dbReference>
<evidence type="ECO:0000313" key="1">
    <source>
        <dbReference type="EMBL" id="XBL99210.1"/>
    </source>
</evidence>
<accession>A0AAU7F4Y8</accession>
<dbReference type="RefSeq" id="WP_348943644.1">
    <property type="nucleotide sequence ID" value="NZ_CP157355.1"/>
</dbReference>
<dbReference type="AlphaFoldDB" id="A0AAU7F4Y8"/>
<dbReference type="KEGG" id="cmav:ABHF33_08970"/>